<organism evidence="1 2">
    <name type="scientific">Klebsiella pneumoniae</name>
    <dbReference type="NCBI Taxonomy" id="573"/>
    <lineage>
        <taxon>Bacteria</taxon>
        <taxon>Pseudomonadati</taxon>
        <taxon>Pseudomonadota</taxon>
        <taxon>Gammaproteobacteria</taxon>
        <taxon>Enterobacterales</taxon>
        <taxon>Enterobacteriaceae</taxon>
        <taxon>Klebsiella/Raoultella group</taxon>
        <taxon>Klebsiella</taxon>
        <taxon>Klebsiella pneumoniae complex</taxon>
    </lineage>
</organism>
<dbReference type="AlphaFoldDB" id="A0A377X7B6"/>
<accession>A0A377X7B6</accession>
<evidence type="ECO:0000313" key="2">
    <source>
        <dbReference type="Proteomes" id="UP000254340"/>
    </source>
</evidence>
<protein>
    <submittedName>
        <fullName evidence="1">Co/Zn/Cd efflux system membrane fusion protein</fullName>
    </submittedName>
</protein>
<proteinExistence type="predicted"/>
<name>A0A377X7B6_KLEPN</name>
<sequence length="133" mass="14059">MLTAWWWETLAEPGQVVSAGQVVIRLARVQLPETLRPAVGSEALATRYGSESQPVTATLRLLSDAADATTRTYEARYVLNGALANAPLGSTVTLRIGNDQAPGQVMAVPLASVYDPGNGPGVWRIASRPTTVS</sequence>
<reference evidence="1 2" key="1">
    <citation type="submission" date="2018-06" db="EMBL/GenBank/DDBJ databases">
        <authorList>
            <consortium name="Pathogen Informatics"/>
            <person name="Doyle S."/>
        </authorList>
    </citation>
    <scope>NUCLEOTIDE SEQUENCE [LARGE SCALE GENOMIC DNA]</scope>
    <source>
        <strain evidence="1 2">NCTC5047</strain>
    </source>
</reference>
<dbReference type="EMBL" id="UGLH01000004">
    <property type="protein sequence ID" value="STT72619.1"/>
    <property type="molecule type" value="Genomic_DNA"/>
</dbReference>
<evidence type="ECO:0000313" key="1">
    <source>
        <dbReference type="EMBL" id="STT72619.1"/>
    </source>
</evidence>
<dbReference type="Proteomes" id="UP000254340">
    <property type="component" value="Unassembled WGS sequence"/>
</dbReference>
<gene>
    <name evidence="1" type="ORF">NCTC5047_00303</name>
</gene>